<dbReference type="PANTHER" id="PTHR46231">
    <property type="entry name" value="ANKYRIN REPEAT AND BTB/POZ DOMAIN-CONTAINING PROTEIN 1"/>
    <property type="match status" value="1"/>
</dbReference>
<feature type="compositionally biased region" description="Low complexity" evidence="3">
    <location>
        <begin position="65"/>
        <end position="76"/>
    </location>
</feature>
<dbReference type="InterPro" id="IPR044515">
    <property type="entry name" value="ABTB1"/>
</dbReference>
<dbReference type="AlphaFoldDB" id="A0A813LIZ0"/>
<dbReference type="Pfam" id="PF00651">
    <property type="entry name" value="BTB"/>
    <property type="match status" value="1"/>
</dbReference>
<dbReference type="InterPro" id="IPR011333">
    <property type="entry name" value="SKP1/BTB/POZ_sf"/>
</dbReference>
<evidence type="ECO:0000256" key="2">
    <source>
        <dbReference type="ARBA" id="ARBA00023043"/>
    </source>
</evidence>
<reference evidence="5" key="1">
    <citation type="submission" date="2021-02" db="EMBL/GenBank/DDBJ databases">
        <authorList>
            <person name="Dougan E. K."/>
            <person name="Rhodes N."/>
            <person name="Thang M."/>
            <person name="Chan C."/>
        </authorList>
    </citation>
    <scope>NUCLEOTIDE SEQUENCE</scope>
</reference>
<evidence type="ECO:0000256" key="1">
    <source>
        <dbReference type="ARBA" id="ARBA00022737"/>
    </source>
</evidence>
<feature type="non-terminal residue" evidence="5">
    <location>
        <position position="277"/>
    </location>
</feature>
<dbReference type="PROSITE" id="PS50097">
    <property type="entry name" value="BTB"/>
    <property type="match status" value="1"/>
</dbReference>
<evidence type="ECO:0000313" key="6">
    <source>
        <dbReference type="Proteomes" id="UP000626109"/>
    </source>
</evidence>
<dbReference type="SMART" id="SM00225">
    <property type="entry name" value="BTB"/>
    <property type="match status" value="1"/>
</dbReference>
<accession>A0A813LIZ0</accession>
<feature type="domain" description="BTB" evidence="4">
    <location>
        <begin position="148"/>
        <end position="204"/>
    </location>
</feature>
<dbReference type="Gene3D" id="3.30.710.10">
    <property type="entry name" value="Potassium Channel Kv1.1, Chain A"/>
    <property type="match status" value="1"/>
</dbReference>
<evidence type="ECO:0000256" key="3">
    <source>
        <dbReference type="SAM" id="MobiDB-lite"/>
    </source>
</evidence>
<dbReference type="SUPFAM" id="SSF54695">
    <property type="entry name" value="POZ domain"/>
    <property type="match status" value="1"/>
</dbReference>
<dbReference type="CDD" id="cd18186">
    <property type="entry name" value="BTB_POZ_ZBTB_KLHL-like"/>
    <property type="match status" value="1"/>
</dbReference>
<evidence type="ECO:0000313" key="5">
    <source>
        <dbReference type="EMBL" id="CAE8735203.1"/>
    </source>
</evidence>
<dbReference type="GO" id="GO:0000151">
    <property type="term" value="C:ubiquitin ligase complex"/>
    <property type="evidence" value="ECO:0007669"/>
    <property type="project" value="TreeGrafter"/>
</dbReference>
<feature type="compositionally biased region" description="Low complexity" evidence="3">
    <location>
        <begin position="25"/>
        <end position="36"/>
    </location>
</feature>
<dbReference type="EMBL" id="CAJNNW010036523">
    <property type="protein sequence ID" value="CAE8735203.1"/>
    <property type="molecule type" value="Genomic_DNA"/>
</dbReference>
<name>A0A813LIZ0_POLGL</name>
<feature type="compositionally biased region" description="Pro residues" evidence="3">
    <location>
        <begin position="15"/>
        <end position="24"/>
    </location>
</feature>
<gene>
    <name evidence="5" type="ORF">PGLA2088_LOCUS47709</name>
</gene>
<feature type="region of interest" description="Disordered" evidence="3">
    <location>
        <begin position="1"/>
        <end position="76"/>
    </location>
</feature>
<organism evidence="5 6">
    <name type="scientific">Polarella glacialis</name>
    <name type="common">Dinoflagellate</name>
    <dbReference type="NCBI Taxonomy" id="89957"/>
    <lineage>
        <taxon>Eukaryota</taxon>
        <taxon>Sar</taxon>
        <taxon>Alveolata</taxon>
        <taxon>Dinophyceae</taxon>
        <taxon>Suessiales</taxon>
        <taxon>Suessiaceae</taxon>
        <taxon>Polarella</taxon>
    </lineage>
</organism>
<dbReference type="InterPro" id="IPR000210">
    <property type="entry name" value="BTB/POZ_dom"/>
</dbReference>
<keyword evidence="1" id="KW-0677">Repeat</keyword>
<dbReference type="PANTHER" id="PTHR46231:SF1">
    <property type="entry name" value="ANKYRIN REPEAT AND BTB_POZ DOMAIN-CONTAINING PROTEIN 1"/>
    <property type="match status" value="1"/>
</dbReference>
<protein>
    <recommendedName>
        <fullName evidence="4">BTB domain-containing protein</fullName>
    </recommendedName>
</protein>
<sequence>MPPKKVVPKAASKKAPPPPPPPPVKKAAPKAVVAKKASSKEEESEPPSPEESPQKKRITGRKDSPSPAAASPVESPASAAARVMQFGSSPGVPVSPRSAALVPASPQQAVLATRPVPGRLRVLMEAPRGTAGILEEGLIRLRRNSKFCDVTIVSGFGRIPAHRAVLASHSEKLAARLESAPAPVELDLQLASHEAVDLVVRFVYGEVSAEKFQPSTPKVNEEVLRISSELGLPLLAELCALRLAEAADTSNVVPSVRLCEEYGLPDLRAALLSAIVE</sequence>
<proteinExistence type="predicted"/>
<comment type="caution">
    <text evidence="5">The sequence shown here is derived from an EMBL/GenBank/DDBJ whole genome shotgun (WGS) entry which is preliminary data.</text>
</comment>
<dbReference type="GO" id="GO:0005737">
    <property type="term" value="C:cytoplasm"/>
    <property type="evidence" value="ECO:0007669"/>
    <property type="project" value="TreeGrafter"/>
</dbReference>
<evidence type="ECO:0000259" key="4">
    <source>
        <dbReference type="PROSITE" id="PS50097"/>
    </source>
</evidence>
<keyword evidence="2" id="KW-0040">ANK repeat</keyword>
<dbReference type="Proteomes" id="UP000626109">
    <property type="component" value="Unassembled WGS sequence"/>
</dbReference>